<reference evidence="2 3" key="2">
    <citation type="submission" date="2019-01" db="EMBL/GenBank/DDBJ databases">
        <title>The decoding of complex shrimp genome reveals the adaptation for benthos swimmer, frequently molting mechanism and breeding impact on genome.</title>
        <authorList>
            <person name="Sun Y."/>
            <person name="Gao Y."/>
            <person name="Yu Y."/>
        </authorList>
    </citation>
    <scope>NUCLEOTIDE SEQUENCE [LARGE SCALE GENOMIC DNA]</scope>
    <source>
        <tissue evidence="2">Muscle</tissue>
    </source>
</reference>
<reference evidence="2 3" key="1">
    <citation type="submission" date="2018-04" db="EMBL/GenBank/DDBJ databases">
        <authorList>
            <person name="Zhang X."/>
            <person name="Yuan J."/>
            <person name="Li F."/>
            <person name="Xiang J."/>
        </authorList>
    </citation>
    <scope>NUCLEOTIDE SEQUENCE [LARGE SCALE GENOMIC DNA]</scope>
    <source>
        <tissue evidence="2">Muscle</tissue>
    </source>
</reference>
<dbReference type="OrthoDB" id="17255at2759"/>
<protein>
    <submittedName>
        <fullName evidence="2">Putative mitochondrial amidoxime reducing component 2</fullName>
    </submittedName>
</protein>
<dbReference type="GO" id="GO:0030151">
    <property type="term" value="F:molybdenum ion binding"/>
    <property type="evidence" value="ECO:0007669"/>
    <property type="project" value="InterPro"/>
</dbReference>
<dbReference type="InterPro" id="IPR005303">
    <property type="entry name" value="MOCOS_middle"/>
</dbReference>
<dbReference type="Pfam" id="PF03476">
    <property type="entry name" value="MOSC_N"/>
    <property type="match status" value="1"/>
</dbReference>
<dbReference type="SUPFAM" id="SSF50800">
    <property type="entry name" value="PK beta-barrel domain-like"/>
    <property type="match status" value="1"/>
</dbReference>
<dbReference type="GO" id="GO:0030170">
    <property type="term" value="F:pyridoxal phosphate binding"/>
    <property type="evidence" value="ECO:0007669"/>
    <property type="project" value="InterPro"/>
</dbReference>
<accession>A0A423SIZ5</accession>
<dbReference type="AlphaFoldDB" id="A0A423SIZ5"/>
<name>A0A423SIZ5_PENVA</name>
<proteinExistence type="predicted"/>
<dbReference type="SUPFAM" id="SSF141673">
    <property type="entry name" value="MOSC N-terminal domain-like"/>
    <property type="match status" value="1"/>
</dbReference>
<dbReference type="InterPro" id="IPR005302">
    <property type="entry name" value="MoCF_Sase_C"/>
</dbReference>
<dbReference type="STRING" id="6689.A0A423SIZ5"/>
<dbReference type="Pfam" id="PF03473">
    <property type="entry name" value="MOSC"/>
    <property type="match status" value="1"/>
</dbReference>
<feature type="domain" description="MOSC" evidence="1">
    <location>
        <begin position="100"/>
        <end position="257"/>
    </location>
</feature>
<dbReference type="Proteomes" id="UP000283509">
    <property type="component" value="Unassembled WGS sequence"/>
</dbReference>
<evidence type="ECO:0000313" key="2">
    <source>
        <dbReference type="EMBL" id="ROT64113.1"/>
    </source>
</evidence>
<dbReference type="InterPro" id="IPR011037">
    <property type="entry name" value="Pyrv_Knase-like_insert_dom_sf"/>
</dbReference>
<organism evidence="2 3">
    <name type="scientific">Penaeus vannamei</name>
    <name type="common">Whiteleg shrimp</name>
    <name type="synonym">Litopenaeus vannamei</name>
    <dbReference type="NCBI Taxonomy" id="6689"/>
    <lineage>
        <taxon>Eukaryota</taxon>
        <taxon>Metazoa</taxon>
        <taxon>Ecdysozoa</taxon>
        <taxon>Arthropoda</taxon>
        <taxon>Crustacea</taxon>
        <taxon>Multicrustacea</taxon>
        <taxon>Malacostraca</taxon>
        <taxon>Eumalacostraca</taxon>
        <taxon>Eucarida</taxon>
        <taxon>Decapoda</taxon>
        <taxon>Dendrobranchiata</taxon>
        <taxon>Penaeoidea</taxon>
        <taxon>Penaeidae</taxon>
        <taxon>Penaeus</taxon>
    </lineage>
</organism>
<comment type="caution">
    <text evidence="2">The sequence shown here is derived from an EMBL/GenBank/DDBJ whole genome shotgun (WGS) entry which is preliminary data.</text>
</comment>
<sequence>MKKDGPLLTGRQVPKLTRVTISFKGHSVTFESPDNPAGPIEVDLEKVAKEAKVVELIVFGANAKGLDCGDEVAAWMSQAISAGDTEVRLLYNGEDPLTQRSARRAPYYDFRHIRDSDKVTYADTCAYMLASESSLADLNTRLAEPVTIDWFRANVVVKGSAAYDEDDWAFVRIGGEGEESVVLRRLKPCDRCIFTTVDPYKGCKTSDQEPMATLRKYRLLDGPEKLAKAWAIKPVFGSHMGIDVCGKVKVGDKVWVARASSNPKWNF</sequence>
<evidence type="ECO:0000259" key="1">
    <source>
        <dbReference type="PROSITE" id="PS51340"/>
    </source>
</evidence>
<dbReference type="PANTHER" id="PTHR14237">
    <property type="entry name" value="MOLYBDOPTERIN COFACTOR SULFURASE MOSC"/>
    <property type="match status" value="1"/>
</dbReference>
<dbReference type="PANTHER" id="PTHR14237:SF19">
    <property type="entry name" value="MITOCHONDRIAL AMIDOXIME REDUCING COMPONENT 1"/>
    <property type="match status" value="1"/>
</dbReference>
<dbReference type="EMBL" id="QCYY01003325">
    <property type="protein sequence ID" value="ROT64113.1"/>
    <property type="molecule type" value="Genomic_DNA"/>
</dbReference>
<keyword evidence="3" id="KW-1185">Reference proteome</keyword>
<dbReference type="PROSITE" id="PS51340">
    <property type="entry name" value="MOSC"/>
    <property type="match status" value="1"/>
</dbReference>
<gene>
    <name evidence="2" type="ORF">C7M84_017968</name>
</gene>
<evidence type="ECO:0000313" key="3">
    <source>
        <dbReference type="Proteomes" id="UP000283509"/>
    </source>
</evidence>
<dbReference type="GO" id="GO:0003824">
    <property type="term" value="F:catalytic activity"/>
    <property type="evidence" value="ECO:0007669"/>
    <property type="project" value="InterPro"/>
</dbReference>